<gene>
    <name evidence="1" type="ORF">M6B38_307930</name>
</gene>
<dbReference type="Proteomes" id="UP001140949">
    <property type="component" value="Unassembled WGS sequence"/>
</dbReference>
<dbReference type="PANTHER" id="PTHR33597:SF11">
    <property type="entry name" value="OS07G0620600 PROTEIN"/>
    <property type="match status" value="1"/>
</dbReference>
<reference evidence="1" key="1">
    <citation type="journal article" date="2023" name="GigaByte">
        <title>Genome assembly of the bearded iris, Iris pallida Lam.</title>
        <authorList>
            <person name="Bruccoleri R.E."/>
            <person name="Oakeley E.J."/>
            <person name="Faust A.M.E."/>
            <person name="Altorfer M."/>
            <person name="Dessus-Babus S."/>
            <person name="Burckhardt D."/>
            <person name="Oertli M."/>
            <person name="Naumann U."/>
            <person name="Petersen F."/>
            <person name="Wong J."/>
        </authorList>
    </citation>
    <scope>NUCLEOTIDE SEQUENCE</scope>
    <source>
        <strain evidence="1">GSM-AAB239-AS_SAM_17_03QT</strain>
    </source>
</reference>
<evidence type="ECO:0000313" key="2">
    <source>
        <dbReference type="Proteomes" id="UP001140949"/>
    </source>
</evidence>
<evidence type="ECO:0008006" key="3">
    <source>
        <dbReference type="Google" id="ProtNLM"/>
    </source>
</evidence>
<sequence>MKITARINTGRRNHDHDELVIDLPDLKLLRLIARSVLLAAAILSLPWLRLAFRSSGPAGAAAAERKWIDDPFSLPMLIRDLKRQGLFAPGATALLLGDPSSRLPFLKKNGIDPVLPAEAGAAAAAVEDWSVDFCLAADGLTDSTFGFVDRVLKVGGVVAVRLGTDPAGFFRLPRNYRVAYIRRFGSTVVAIKKTSHATAGGGRRRLLSVALALLDLPEEKRFKKSSRRVSVDVEGGGGG</sequence>
<dbReference type="PANTHER" id="PTHR33597">
    <property type="entry name" value="OS02G0760400 PROTEIN"/>
    <property type="match status" value="1"/>
</dbReference>
<name>A0AAX6HJA8_IRIPA</name>
<organism evidence="1 2">
    <name type="scientific">Iris pallida</name>
    <name type="common">Sweet iris</name>
    <dbReference type="NCBI Taxonomy" id="29817"/>
    <lineage>
        <taxon>Eukaryota</taxon>
        <taxon>Viridiplantae</taxon>
        <taxon>Streptophyta</taxon>
        <taxon>Embryophyta</taxon>
        <taxon>Tracheophyta</taxon>
        <taxon>Spermatophyta</taxon>
        <taxon>Magnoliopsida</taxon>
        <taxon>Liliopsida</taxon>
        <taxon>Asparagales</taxon>
        <taxon>Iridaceae</taxon>
        <taxon>Iridoideae</taxon>
        <taxon>Irideae</taxon>
        <taxon>Iris</taxon>
    </lineage>
</organism>
<dbReference type="EMBL" id="JANAVB010008799">
    <property type="protein sequence ID" value="KAJ6841160.1"/>
    <property type="molecule type" value="Genomic_DNA"/>
</dbReference>
<proteinExistence type="predicted"/>
<accession>A0AAX6HJA8</accession>
<reference evidence="1" key="2">
    <citation type="submission" date="2023-04" db="EMBL/GenBank/DDBJ databases">
        <authorList>
            <person name="Bruccoleri R.E."/>
            <person name="Oakeley E.J."/>
            <person name="Faust A.-M."/>
            <person name="Dessus-Babus S."/>
            <person name="Altorfer M."/>
            <person name="Burckhardt D."/>
            <person name="Oertli M."/>
            <person name="Naumann U."/>
            <person name="Petersen F."/>
            <person name="Wong J."/>
        </authorList>
    </citation>
    <scope>NUCLEOTIDE SEQUENCE</scope>
    <source>
        <strain evidence="1">GSM-AAB239-AS_SAM_17_03QT</strain>
        <tissue evidence="1">Leaf</tissue>
    </source>
</reference>
<evidence type="ECO:0000313" key="1">
    <source>
        <dbReference type="EMBL" id="KAJ6841160.1"/>
    </source>
</evidence>
<dbReference type="AlphaFoldDB" id="A0AAX6HJA8"/>
<comment type="caution">
    <text evidence="1">The sequence shown here is derived from an EMBL/GenBank/DDBJ whole genome shotgun (WGS) entry which is preliminary data.</text>
</comment>
<keyword evidence="2" id="KW-1185">Reference proteome</keyword>
<protein>
    <recommendedName>
        <fullName evidence="3">Methyltransferase type 11 domain-containing protein</fullName>
    </recommendedName>
</protein>